<evidence type="ECO:0000313" key="2">
    <source>
        <dbReference type="Proteomes" id="UP000268162"/>
    </source>
</evidence>
<dbReference type="EMBL" id="ML002211">
    <property type="protein sequence ID" value="RKP40387.1"/>
    <property type="molecule type" value="Genomic_DNA"/>
</dbReference>
<dbReference type="Proteomes" id="UP000268162">
    <property type="component" value="Unassembled WGS sequence"/>
</dbReference>
<keyword evidence="2" id="KW-1185">Reference proteome</keyword>
<reference evidence="2" key="1">
    <citation type="journal article" date="2018" name="Nat. Microbiol.">
        <title>Leveraging single-cell genomics to expand the fungal tree of life.</title>
        <authorList>
            <person name="Ahrendt S.R."/>
            <person name="Quandt C.A."/>
            <person name="Ciobanu D."/>
            <person name="Clum A."/>
            <person name="Salamov A."/>
            <person name="Andreopoulos B."/>
            <person name="Cheng J.F."/>
            <person name="Woyke T."/>
            <person name="Pelin A."/>
            <person name="Henrissat B."/>
            <person name="Reynolds N.K."/>
            <person name="Benny G.L."/>
            <person name="Smith M.E."/>
            <person name="James T.Y."/>
            <person name="Grigoriev I.V."/>
        </authorList>
    </citation>
    <scope>NUCLEOTIDE SEQUENCE [LARGE SCALE GENOMIC DNA]</scope>
    <source>
        <strain evidence="2">RSA 468</strain>
    </source>
</reference>
<proteinExistence type="predicted"/>
<protein>
    <submittedName>
        <fullName evidence="1">Uncharacterized protein</fullName>
    </submittedName>
</protein>
<evidence type="ECO:0000313" key="1">
    <source>
        <dbReference type="EMBL" id="RKP40387.1"/>
    </source>
</evidence>
<sequence length="150" mass="16619">MAWSTLLRDSPLALARPTRGVLRYDFLSGKNFGSDKPLVPFMGLQDGSAAKASVFSIEERGWKYHQRWVGRGTARSFSGLADDRRDWRLDTDEKYGETIFVATVGGDGRALKSPWSTSFTNSRTEPTPKCAKTVLTTRQGPLIMAPVATF</sequence>
<organism evidence="1 2">
    <name type="scientific">Dimargaris cristalligena</name>
    <dbReference type="NCBI Taxonomy" id="215637"/>
    <lineage>
        <taxon>Eukaryota</taxon>
        <taxon>Fungi</taxon>
        <taxon>Fungi incertae sedis</taxon>
        <taxon>Zoopagomycota</taxon>
        <taxon>Kickxellomycotina</taxon>
        <taxon>Dimargaritomycetes</taxon>
        <taxon>Dimargaritales</taxon>
        <taxon>Dimargaritaceae</taxon>
        <taxon>Dimargaris</taxon>
    </lineage>
</organism>
<name>A0A4Q0A2U2_9FUNG</name>
<gene>
    <name evidence="1" type="ORF">BJ085DRAFT_32907</name>
</gene>
<dbReference type="AlphaFoldDB" id="A0A4Q0A2U2"/>
<accession>A0A4Q0A2U2</accession>